<dbReference type="VEuPathDB" id="CryptoDB:Vbra_12165"/>
<sequence>MMLKAVLLVSLLFAVSVDSLSNRHAIRHMYSRRAPPSVVRDAVDVYREGVAEGRSQAGKTESEKEVVKAERKADTLKSVEEIRGRRLERQKHALDTAKEQAGQAVRAAKAPPSDTAKLDAQTSEMAAKLSGTEASLQSAAARDVQQVRAAIADKKSMTEDVKAEEEAVGESVESIAAKTAETKAKVAELRHKREMCQRPHTEGLEAGKLAQHEAEDELARRKEEEESEREMAMEEEE</sequence>
<accession>A0A0G4EJI7</accession>
<proteinExistence type="predicted"/>
<gene>
    <name evidence="3" type="ORF">Vbra_12165</name>
</gene>
<protein>
    <submittedName>
        <fullName evidence="3">Uncharacterized protein</fullName>
    </submittedName>
</protein>
<feature type="signal peptide" evidence="2">
    <location>
        <begin position="1"/>
        <end position="19"/>
    </location>
</feature>
<dbReference type="EMBL" id="CDMY01000255">
    <property type="protein sequence ID" value="CEL97196.1"/>
    <property type="molecule type" value="Genomic_DNA"/>
</dbReference>
<name>A0A0G4EJI7_VITBC</name>
<evidence type="ECO:0000256" key="1">
    <source>
        <dbReference type="SAM" id="MobiDB-lite"/>
    </source>
</evidence>
<feature type="region of interest" description="Disordered" evidence="1">
    <location>
        <begin position="193"/>
        <end position="237"/>
    </location>
</feature>
<dbReference type="Proteomes" id="UP000041254">
    <property type="component" value="Unassembled WGS sequence"/>
</dbReference>
<evidence type="ECO:0000256" key="2">
    <source>
        <dbReference type="SAM" id="SignalP"/>
    </source>
</evidence>
<reference evidence="3 4" key="1">
    <citation type="submission" date="2014-11" db="EMBL/GenBank/DDBJ databases">
        <authorList>
            <person name="Zhu J."/>
            <person name="Qi W."/>
            <person name="Song R."/>
        </authorList>
    </citation>
    <scope>NUCLEOTIDE SEQUENCE [LARGE SCALE GENOMIC DNA]</scope>
</reference>
<dbReference type="InParanoid" id="A0A0G4EJI7"/>
<dbReference type="AlphaFoldDB" id="A0A0G4EJI7"/>
<organism evidence="3 4">
    <name type="scientific">Vitrella brassicaformis (strain CCMP3155)</name>
    <dbReference type="NCBI Taxonomy" id="1169540"/>
    <lineage>
        <taxon>Eukaryota</taxon>
        <taxon>Sar</taxon>
        <taxon>Alveolata</taxon>
        <taxon>Colpodellida</taxon>
        <taxon>Vitrellaceae</taxon>
        <taxon>Vitrella</taxon>
    </lineage>
</organism>
<keyword evidence="4" id="KW-1185">Reference proteome</keyword>
<evidence type="ECO:0000313" key="3">
    <source>
        <dbReference type="EMBL" id="CEL97196.1"/>
    </source>
</evidence>
<keyword evidence="2" id="KW-0732">Signal</keyword>
<feature type="chain" id="PRO_5005187411" evidence="2">
    <location>
        <begin position="20"/>
        <end position="237"/>
    </location>
</feature>
<evidence type="ECO:0000313" key="4">
    <source>
        <dbReference type="Proteomes" id="UP000041254"/>
    </source>
</evidence>